<dbReference type="PANTHER" id="PTHR22807:SF71">
    <property type="entry name" value="SAM-DEPENDENT MTASE RSMB_NOP-TYPE DOMAIN-CONTAINING PROTEIN"/>
    <property type="match status" value="1"/>
</dbReference>
<dbReference type="PROSITE" id="PS51686">
    <property type="entry name" value="SAM_MT_RSMB_NOP"/>
    <property type="match status" value="1"/>
</dbReference>
<name>A0ABQ7AFS8_BRACR</name>
<dbReference type="InterPro" id="IPR001678">
    <property type="entry name" value="MeTrfase_RsmB-F_NOP2_dom"/>
</dbReference>
<dbReference type="PANTHER" id="PTHR22807">
    <property type="entry name" value="NOP2 YEAST -RELATED NOL1/NOP2/FMU SUN DOMAIN-CONTAINING"/>
    <property type="match status" value="1"/>
</dbReference>
<dbReference type="InterPro" id="IPR023267">
    <property type="entry name" value="RCMT"/>
</dbReference>
<evidence type="ECO:0000256" key="4">
    <source>
        <dbReference type="ARBA" id="ARBA00022884"/>
    </source>
</evidence>
<feature type="domain" description="SAM-dependent MTase RsmB/NOP-type" evidence="7">
    <location>
        <begin position="355"/>
        <end position="554"/>
    </location>
</feature>
<evidence type="ECO:0000259" key="7">
    <source>
        <dbReference type="PROSITE" id="PS51686"/>
    </source>
</evidence>
<sequence length="554" mass="61605">MAHRLSRGEKGKWIQDQPKQVKRPPVIIPASNNYALIEEHKRDPHRRYDSSQTTRDRPGRPSARERLSFTKESEAATHRENHSKSYTSALRTEWRPVIAGTKSSTPQRLCHSQATHTPSPRPQREGPSTQLVTPVANQRSEDRGNHSSERRSALERLSQPEVRIPLLQDGVANSASGRLQEVDIQYLEDNLNLQTSGGSCRPSGSKDKRPIGEVDQQGFTERSPIRSLSEDRIHVSLRLGPVNNPEPNLNGTGMMALRSADVPKLVGNAEKGKGKASLPSGSKKRIVRSPTQGVNVKKRRITKGQNSPRPCYGIRRASLGLCLAFCFCGPKTSDATTGEKKTLTRSDSRLRVLRFSLIGGRGDPVSLTSGRCSSVVDAMLLRYWEARNVKGGGELMWVDMLMLDIKLSGFRFSVFTILIVPSYYTDRIDFQSISIGSISVVKPQPGDRILNACAAPGGKTLFMASCLKRQGRLRILGETAKSHQVAGLITTIHSDLRVFAETKEVQYDKLLLDAPCSGIGVLSKRADLRWNWNCKLEDMEELKNLQDELLDERM</sequence>
<keyword evidence="3 5" id="KW-0949">S-adenosyl-L-methionine</keyword>
<keyword evidence="2 5" id="KW-0808">Transferase</keyword>
<comment type="caution">
    <text evidence="5">Lacks conserved residue(s) required for the propagation of feature annotation.</text>
</comment>
<feature type="compositionally biased region" description="Polar residues" evidence="6">
    <location>
        <begin position="126"/>
        <end position="138"/>
    </location>
</feature>
<feature type="compositionally biased region" description="Basic and acidic residues" evidence="6">
    <location>
        <begin position="1"/>
        <end position="13"/>
    </location>
</feature>
<organism evidence="8 9">
    <name type="scientific">Brassica cretica</name>
    <name type="common">Mustard</name>
    <dbReference type="NCBI Taxonomy" id="69181"/>
    <lineage>
        <taxon>Eukaryota</taxon>
        <taxon>Viridiplantae</taxon>
        <taxon>Streptophyta</taxon>
        <taxon>Embryophyta</taxon>
        <taxon>Tracheophyta</taxon>
        <taxon>Spermatophyta</taxon>
        <taxon>Magnoliopsida</taxon>
        <taxon>eudicotyledons</taxon>
        <taxon>Gunneridae</taxon>
        <taxon>Pentapetalae</taxon>
        <taxon>rosids</taxon>
        <taxon>malvids</taxon>
        <taxon>Brassicales</taxon>
        <taxon>Brassicaceae</taxon>
        <taxon>Brassiceae</taxon>
        <taxon>Brassica</taxon>
    </lineage>
</organism>
<feature type="region of interest" description="Disordered" evidence="6">
    <location>
        <begin position="194"/>
        <end position="221"/>
    </location>
</feature>
<dbReference type="InterPro" id="IPR029063">
    <property type="entry name" value="SAM-dependent_MTases_sf"/>
</dbReference>
<proteinExistence type="inferred from homology"/>
<feature type="region of interest" description="Disordered" evidence="6">
    <location>
        <begin position="269"/>
        <end position="296"/>
    </location>
</feature>
<comment type="caution">
    <text evidence="8">The sequence shown here is derived from an EMBL/GenBank/DDBJ whole genome shotgun (WGS) entry which is preliminary data.</text>
</comment>
<accession>A0ABQ7AFS8</accession>
<feature type="compositionally biased region" description="Basic and acidic residues" evidence="6">
    <location>
        <begin position="139"/>
        <end position="154"/>
    </location>
</feature>
<evidence type="ECO:0000256" key="2">
    <source>
        <dbReference type="ARBA" id="ARBA00022679"/>
    </source>
</evidence>
<evidence type="ECO:0000256" key="6">
    <source>
        <dbReference type="SAM" id="MobiDB-lite"/>
    </source>
</evidence>
<dbReference type="Gene3D" id="3.40.50.150">
    <property type="entry name" value="Vaccinia Virus protein VP39"/>
    <property type="match status" value="1"/>
</dbReference>
<keyword evidence="4 5" id="KW-0694">RNA-binding</keyword>
<feature type="compositionally biased region" description="Polar residues" evidence="6">
    <location>
        <begin position="101"/>
        <end position="118"/>
    </location>
</feature>
<dbReference type="PRINTS" id="PR02008">
    <property type="entry name" value="RCMTFAMILY"/>
</dbReference>
<evidence type="ECO:0000313" key="9">
    <source>
        <dbReference type="Proteomes" id="UP000266723"/>
    </source>
</evidence>
<feature type="compositionally biased region" description="Basic and acidic residues" evidence="6">
    <location>
        <begin position="37"/>
        <end position="83"/>
    </location>
</feature>
<feature type="binding site" evidence="5">
    <location>
        <begin position="453"/>
        <end position="459"/>
    </location>
    <ligand>
        <name>S-adenosyl-L-methionine</name>
        <dbReference type="ChEBI" id="CHEBI:59789"/>
    </ligand>
</feature>
<feature type="binding site" evidence="5">
    <location>
        <position position="513"/>
    </location>
    <ligand>
        <name>S-adenosyl-L-methionine</name>
        <dbReference type="ChEBI" id="CHEBI:59789"/>
    </ligand>
</feature>
<evidence type="ECO:0000313" key="8">
    <source>
        <dbReference type="EMBL" id="KAF3496450.1"/>
    </source>
</evidence>
<keyword evidence="9" id="KW-1185">Reference proteome</keyword>
<dbReference type="EMBL" id="QGKV02002055">
    <property type="protein sequence ID" value="KAF3496450.1"/>
    <property type="molecule type" value="Genomic_DNA"/>
</dbReference>
<evidence type="ECO:0000256" key="3">
    <source>
        <dbReference type="ARBA" id="ARBA00022691"/>
    </source>
</evidence>
<evidence type="ECO:0000256" key="1">
    <source>
        <dbReference type="ARBA" id="ARBA00022603"/>
    </source>
</evidence>
<evidence type="ECO:0000256" key="5">
    <source>
        <dbReference type="PROSITE-ProRule" id="PRU01023"/>
    </source>
</evidence>
<comment type="similarity">
    <text evidence="5">Belongs to the class I-like SAM-binding methyltransferase superfamily. RsmB/NOP family.</text>
</comment>
<dbReference type="Pfam" id="PF01189">
    <property type="entry name" value="Methyltr_RsmB-F"/>
    <property type="match status" value="1"/>
</dbReference>
<reference evidence="8 9" key="1">
    <citation type="journal article" date="2020" name="BMC Genomics">
        <title>Intraspecific diversification of the crop wild relative Brassica cretica Lam. using demographic model selection.</title>
        <authorList>
            <person name="Kioukis A."/>
            <person name="Michalopoulou V.A."/>
            <person name="Briers L."/>
            <person name="Pirintsos S."/>
            <person name="Studholme D.J."/>
            <person name="Pavlidis P."/>
            <person name="Sarris P.F."/>
        </authorList>
    </citation>
    <scope>NUCLEOTIDE SEQUENCE [LARGE SCALE GENOMIC DNA]</scope>
    <source>
        <strain evidence="9">cv. PFS-1207/04</strain>
    </source>
</reference>
<dbReference type="SUPFAM" id="SSF53335">
    <property type="entry name" value="S-adenosyl-L-methionine-dependent methyltransferases"/>
    <property type="match status" value="1"/>
</dbReference>
<feature type="region of interest" description="Disordered" evidence="6">
    <location>
        <begin position="1"/>
        <end position="157"/>
    </location>
</feature>
<gene>
    <name evidence="8" type="ORF">DY000_02054522</name>
</gene>
<protein>
    <recommendedName>
        <fullName evidence="7">SAM-dependent MTase RsmB/NOP-type domain-containing protein</fullName>
    </recommendedName>
</protein>
<dbReference type="InterPro" id="IPR049560">
    <property type="entry name" value="MeTrfase_RsmB-F_NOP2_cat"/>
</dbReference>
<keyword evidence="1 5" id="KW-0489">Methyltransferase</keyword>
<dbReference type="Proteomes" id="UP000266723">
    <property type="component" value="Unassembled WGS sequence"/>
</dbReference>